<dbReference type="Pfam" id="PF13383">
    <property type="entry name" value="Methyltransf_22"/>
    <property type="match status" value="1"/>
</dbReference>
<organism evidence="2 3">
    <name type="scientific">Emiliania huxleyi (strain CCMP1516)</name>
    <dbReference type="NCBI Taxonomy" id="280463"/>
    <lineage>
        <taxon>Eukaryota</taxon>
        <taxon>Haptista</taxon>
        <taxon>Haptophyta</taxon>
        <taxon>Prymnesiophyceae</taxon>
        <taxon>Isochrysidales</taxon>
        <taxon>Noelaerhabdaceae</taxon>
        <taxon>Emiliania</taxon>
    </lineage>
</organism>
<evidence type="ECO:0000313" key="3">
    <source>
        <dbReference type="Proteomes" id="UP000013827"/>
    </source>
</evidence>
<dbReference type="InterPro" id="IPR026913">
    <property type="entry name" value="METTL24"/>
</dbReference>
<dbReference type="KEGG" id="ehx:EMIHUDRAFT_113376"/>
<dbReference type="InterPro" id="IPR025714">
    <property type="entry name" value="Methyltranfer_dom"/>
</dbReference>
<feature type="domain" description="Methyltransferase" evidence="1">
    <location>
        <begin position="4"/>
        <end position="158"/>
    </location>
</feature>
<dbReference type="RefSeq" id="XP_005782796.1">
    <property type="nucleotide sequence ID" value="XM_005782739.1"/>
</dbReference>
<dbReference type="PANTHER" id="PTHR32026:SF27">
    <property type="entry name" value="METHYLTRANSFERASE FKBM DOMAIN-CONTAINING PROTEIN-RELATED"/>
    <property type="match status" value="1"/>
</dbReference>
<evidence type="ECO:0000259" key="1">
    <source>
        <dbReference type="Pfam" id="PF13383"/>
    </source>
</evidence>
<accession>A0A0D3K3N2</accession>
<dbReference type="GeneID" id="17275641"/>
<dbReference type="PANTHER" id="PTHR32026">
    <property type="entry name" value="METHYLTRANSFERASE-LIKE PROTEIN 24"/>
    <property type="match status" value="1"/>
</dbReference>
<sequence>MPSACSQQVRVGRGGEQYKMLCLERGDTTLKSTTEATPCRVLSVGSNGDAAFEIDMRRRYPGCLFETWDGTLGGAREHLRHQLPSWLRFVDRNFDYSSSGVWLQRQHTTRSSADASKPSLSVLKIDCEGCEFKALMPWLSSVCTEQVLLELHFLKRDAPKLAKLLAALSSEYHLFYGENNPVCGGPYSGHRCLETAWHRRRPCL</sequence>
<evidence type="ECO:0000313" key="2">
    <source>
        <dbReference type="EnsemblProtists" id="EOD30367"/>
    </source>
</evidence>
<proteinExistence type="predicted"/>
<dbReference type="EnsemblProtists" id="EOD30367">
    <property type="protein sequence ID" value="EOD30367"/>
    <property type="gene ID" value="EMIHUDRAFT_113376"/>
</dbReference>
<dbReference type="Proteomes" id="UP000013827">
    <property type="component" value="Unassembled WGS sequence"/>
</dbReference>
<dbReference type="HOGENOM" id="CLU_1345382_0_0_1"/>
<dbReference type="PaxDb" id="2903-EOD30367"/>
<reference evidence="3" key="1">
    <citation type="journal article" date="2013" name="Nature">
        <title>Pan genome of the phytoplankton Emiliania underpins its global distribution.</title>
        <authorList>
            <person name="Read B.A."/>
            <person name="Kegel J."/>
            <person name="Klute M.J."/>
            <person name="Kuo A."/>
            <person name="Lefebvre S.C."/>
            <person name="Maumus F."/>
            <person name="Mayer C."/>
            <person name="Miller J."/>
            <person name="Monier A."/>
            <person name="Salamov A."/>
            <person name="Young J."/>
            <person name="Aguilar M."/>
            <person name="Claverie J.M."/>
            <person name="Frickenhaus S."/>
            <person name="Gonzalez K."/>
            <person name="Herman E.K."/>
            <person name="Lin Y.C."/>
            <person name="Napier J."/>
            <person name="Ogata H."/>
            <person name="Sarno A.F."/>
            <person name="Shmutz J."/>
            <person name="Schroeder D."/>
            <person name="de Vargas C."/>
            <person name="Verret F."/>
            <person name="von Dassow P."/>
            <person name="Valentin K."/>
            <person name="Van de Peer Y."/>
            <person name="Wheeler G."/>
            <person name="Dacks J.B."/>
            <person name="Delwiche C.F."/>
            <person name="Dyhrman S.T."/>
            <person name="Glockner G."/>
            <person name="John U."/>
            <person name="Richards T."/>
            <person name="Worden A.Z."/>
            <person name="Zhang X."/>
            <person name="Grigoriev I.V."/>
            <person name="Allen A.E."/>
            <person name="Bidle K."/>
            <person name="Borodovsky M."/>
            <person name="Bowler C."/>
            <person name="Brownlee C."/>
            <person name="Cock J.M."/>
            <person name="Elias M."/>
            <person name="Gladyshev V.N."/>
            <person name="Groth M."/>
            <person name="Guda C."/>
            <person name="Hadaegh A."/>
            <person name="Iglesias-Rodriguez M.D."/>
            <person name="Jenkins J."/>
            <person name="Jones B.M."/>
            <person name="Lawson T."/>
            <person name="Leese F."/>
            <person name="Lindquist E."/>
            <person name="Lobanov A."/>
            <person name="Lomsadze A."/>
            <person name="Malik S.B."/>
            <person name="Marsh M.E."/>
            <person name="Mackinder L."/>
            <person name="Mock T."/>
            <person name="Mueller-Roeber B."/>
            <person name="Pagarete A."/>
            <person name="Parker M."/>
            <person name="Probert I."/>
            <person name="Quesneville H."/>
            <person name="Raines C."/>
            <person name="Rensing S.A."/>
            <person name="Riano-Pachon D.M."/>
            <person name="Richier S."/>
            <person name="Rokitta S."/>
            <person name="Shiraiwa Y."/>
            <person name="Soanes D.M."/>
            <person name="van der Giezen M."/>
            <person name="Wahlund T.M."/>
            <person name="Williams B."/>
            <person name="Wilson W."/>
            <person name="Wolfe G."/>
            <person name="Wurch L.L."/>
        </authorList>
    </citation>
    <scope>NUCLEOTIDE SEQUENCE</scope>
</reference>
<reference evidence="2" key="2">
    <citation type="submission" date="2024-10" db="UniProtKB">
        <authorList>
            <consortium name="EnsemblProtists"/>
        </authorList>
    </citation>
    <scope>IDENTIFICATION</scope>
</reference>
<dbReference type="AlphaFoldDB" id="A0A0D3K3N2"/>
<protein>
    <recommendedName>
        <fullName evidence="1">Methyltransferase domain-containing protein</fullName>
    </recommendedName>
</protein>
<keyword evidence="3" id="KW-1185">Reference proteome</keyword>
<name>A0A0D3K3N2_EMIH1</name>